<dbReference type="Proteomes" id="UP001184150">
    <property type="component" value="Unassembled WGS sequence"/>
</dbReference>
<name>A0ABU1MSG5_9SPHN</name>
<evidence type="ECO:0000259" key="1">
    <source>
        <dbReference type="Pfam" id="PF09836"/>
    </source>
</evidence>
<proteinExistence type="predicted"/>
<reference evidence="2 3" key="1">
    <citation type="submission" date="2023-07" db="EMBL/GenBank/DDBJ databases">
        <title>Sorghum-associated microbial communities from plants grown in Nebraska, USA.</title>
        <authorList>
            <person name="Schachtman D."/>
        </authorList>
    </citation>
    <scope>NUCLEOTIDE SEQUENCE [LARGE SCALE GENOMIC DNA]</scope>
    <source>
        <strain evidence="2 3">DS1027</strain>
    </source>
</reference>
<evidence type="ECO:0000313" key="2">
    <source>
        <dbReference type="EMBL" id="MDR6513288.1"/>
    </source>
</evidence>
<dbReference type="EMBL" id="JAVDRD010000018">
    <property type="protein sequence ID" value="MDR6513288.1"/>
    <property type="molecule type" value="Genomic_DNA"/>
</dbReference>
<dbReference type="Pfam" id="PF09836">
    <property type="entry name" value="DUF2063"/>
    <property type="match status" value="1"/>
</dbReference>
<sequence>MTLAMFQAEFGDWLMTGSDRAAARFGPVAQAGLLVYQNNYRAALMACLHESFPQTVQWLGPEDFQASAARCIDDRPPDSWSLDHYAALFPQSLAAQWPDDPEVADLAALELALADAFVGPDADPLPSAALGQVDWDKAVLRCVPSARLVTLHTNAPAIWSALVLGGTVPRAERMPHPVAVLVWRQGDTACFRTLDPAEAKLAPRLLAGVSFAEVCQHLVCAHGEAEGVRIAGHLLAQWAADGLLHGGALA</sequence>
<evidence type="ECO:0000313" key="3">
    <source>
        <dbReference type="Proteomes" id="UP001184150"/>
    </source>
</evidence>
<feature type="domain" description="Putative DNA-binding" evidence="1">
    <location>
        <begin position="6"/>
        <end position="91"/>
    </location>
</feature>
<dbReference type="RefSeq" id="WP_171793407.1">
    <property type="nucleotide sequence ID" value="NZ_JAVDRD010000018.1"/>
</dbReference>
<organism evidence="2 3">
    <name type="scientific">Novosphingobium capsulatum</name>
    <dbReference type="NCBI Taxonomy" id="13688"/>
    <lineage>
        <taxon>Bacteria</taxon>
        <taxon>Pseudomonadati</taxon>
        <taxon>Pseudomonadota</taxon>
        <taxon>Alphaproteobacteria</taxon>
        <taxon>Sphingomonadales</taxon>
        <taxon>Sphingomonadaceae</taxon>
        <taxon>Novosphingobium</taxon>
    </lineage>
</organism>
<keyword evidence="3" id="KW-1185">Reference proteome</keyword>
<dbReference type="InterPro" id="IPR018640">
    <property type="entry name" value="DUF2063"/>
</dbReference>
<comment type="caution">
    <text evidence="2">The sequence shown here is derived from an EMBL/GenBank/DDBJ whole genome shotgun (WGS) entry which is preliminary data.</text>
</comment>
<protein>
    <recommendedName>
        <fullName evidence="1">Putative DNA-binding domain-containing protein</fullName>
    </recommendedName>
</protein>
<gene>
    <name evidence="2" type="ORF">J2792_004181</name>
</gene>
<accession>A0ABU1MSG5</accession>